<feature type="binding site" evidence="7">
    <location>
        <begin position="94"/>
        <end position="100"/>
    </location>
    <ligand>
        <name>S-adenosyl-L-methionine</name>
        <dbReference type="ChEBI" id="CHEBI:59789"/>
    </ligand>
</feature>
<protein>
    <submittedName>
        <fullName evidence="9">RsmF rRNA methyltransferase first C-terminal domain-containing protein</fullName>
    </submittedName>
</protein>
<name>A0A9D1TEG9_9FIRM</name>
<keyword evidence="3 7" id="KW-0489">Methyltransferase</keyword>
<dbReference type="Pfam" id="PF17125">
    <property type="entry name" value="Methyltr_RsmF_N"/>
    <property type="match status" value="1"/>
</dbReference>
<dbReference type="GO" id="GO:0008173">
    <property type="term" value="F:RNA methyltransferase activity"/>
    <property type="evidence" value="ECO:0007669"/>
    <property type="project" value="InterPro"/>
</dbReference>
<dbReference type="InterPro" id="IPR001678">
    <property type="entry name" value="MeTrfase_RsmB-F_NOP2_dom"/>
</dbReference>
<keyword evidence="6 7" id="KW-0694">RNA-binding</keyword>
<keyword evidence="4 7" id="KW-0808">Transferase</keyword>
<evidence type="ECO:0000256" key="6">
    <source>
        <dbReference type="ARBA" id="ARBA00022884"/>
    </source>
</evidence>
<evidence type="ECO:0000256" key="3">
    <source>
        <dbReference type="ARBA" id="ARBA00022603"/>
    </source>
</evidence>
<feature type="active site" description="Nucleophile" evidence="7">
    <location>
        <position position="213"/>
    </location>
</feature>
<dbReference type="GO" id="GO:0003723">
    <property type="term" value="F:RNA binding"/>
    <property type="evidence" value="ECO:0007669"/>
    <property type="project" value="UniProtKB-UniRule"/>
</dbReference>
<dbReference type="Gene3D" id="3.30.70.1170">
    <property type="entry name" value="Sun protein, domain 3"/>
    <property type="match status" value="1"/>
</dbReference>
<keyword evidence="5 7" id="KW-0949">S-adenosyl-L-methionine</keyword>
<gene>
    <name evidence="9" type="ORF">IAA64_12915</name>
</gene>
<dbReference type="PRINTS" id="PR02008">
    <property type="entry name" value="RCMTFAMILY"/>
</dbReference>
<feature type="binding site" evidence="7">
    <location>
        <position position="115"/>
    </location>
    <ligand>
        <name>S-adenosyl-L-methionine</name>
        <dbReference type="ChEBI" id="CHEBI:59789"/>
    </ligand>
</feature>
<dbReference type="GO" id="GO:0001510">
    <property type="term" value="P:RNA methylation"/>
    <property type="evidence" value="ECO:0007669"/>
    <property type="project" value="InterPro"/>
</dbReference>
<evidence type="ECO:0000313" key="10">
    <source>
        <dbReference type="Proteomes" id="UP000886884"/>
    </source>
</evidence>
<dbReference type="AlphaFoldDB" id="A0A9D1TEG9"/>
<dbReference type="InterPro" id="IPR027391">
    <property type="entry name" value="Nol1_Nop2_Fmu_2"/>
</dbReference>
<evidence type="ECO:0000256" key="4">
    <source>
        <dbReference type="ARBA" id="ARBA00022679"/>
    </source>
</evidence>
<dbReference type="InterPro" id="IPR018314">
    <property type="entry name" value="RsmB/NOL1/NOP2-like_CS"/>
</dbReference>
<dbReference type="InterPro" id="IPR023267">
    <property type="entry name" value="RCMT"/>
</dbReference>
<comment type="similarity">
    <text evidence="1 7">Belongs to the class I-like SAM-binding methyltransferase superfamily. RsmB/NOP family.</text>
</comment>
<feature type="domain" description="SAM-dependent MTase RsmB/NOP-type" evidence="8">
    <location>
        <begin position="1"/>
        <end position="272"/>
    </location>
</feature>
<dbReference type="SUPFAM" id="SSF53335">
    <property type="entry name" value="S-adenosyl-L-methionine-dependent methyltransferases"/>
    <property type="match status" value="1"/>
</dbReference>
<dbReference type="PROSITE" id="PS01153">
    <property type="entry name" value="NOL1_NOP2_SUN"/>
    <property type="match status" value="1"/>
</dbReference>
<dbReference type="Gene3D" id="2.30.130.60">
    <property type="match status" value="1"/>
</dbReference>
<reference evidence="9" key="2">
    <citation type="journal article" date="2021" name="PeerJ">
        <title>Extensive microbial diversity within the chicken gut microbiome revealed by metagenomics and culture.</title>
        <authorList>
            <person name="Gilroy R."/>
            <person name="Ravi A."/>
            <person name="Getino M."/>
            <person name="Pursley I."/>
            <person name="Horton D.L."/>
            <person name="Alikhan N.F."/>
            <person name="Baker D."/>
            <person name="Gharbi K."/>
            <person name="Hall N."/>
            <person name="Watson M."/>
            <person name="Adriaenssens E.M."/>
            <person name="Foster-Nyarko E."/>
            <person name="Jarju S."/>
            <person name="Secka A."/>
            <person name="Antonio M."/>
            <person name="Oren A."/>
            <person name="Chaudhuri R.R."/>
            <person name="La Ragione R."/>
            <person name="Hildebrand F."/>
            <person name="Pallen M.J."/>
        </authorList>
    </citation>
    <scope>NUCLEOTIDE SEQUENCE</scope>
    <source>
        <strain evidence="9">CHK183-6373</strain>
    </source>
</reference>
<evidence type="ECO:0000256" key="5">
    <source>
        <dbReference type="ARBA" id="ARBA00022691"/>
    </source>
</evidence>
<evidence type="ECO:0000259" key="8">
    <source>
        <dbReference type="PROSITE" id="PS51686"/>
    </source>
</evidence>
<dbReference type="Pfam" id="PF13636">
    <property type="entry name" value="Methyltranf_PUA"/>
    <property type="match status" value="1"/>
</dbReference>
<dbReference type="InterPro" id="IPR049560">
    <property type="entry name" value="MeTrfase_RsmB-F_NOP2_cat"/>
</dbReference>
<evidence type="ECO:0000256" key="2">
    <source>
        <dbReference type="ARBA" id="ARBA00022490"/>
    </source>
</evidence>
<dbReference type="CDD" id="cd02440">
    <property type="entry name" value="AdoMet_MTases"/>
    <property type="match status" value="1"/>
</dbReference>
<dbReference type="InterPro" id="IPR031341">
    <property type="entry name" value="Methyltr_RsmF_N"/>
</dbReference>
<organism evidence="9 10">
    <name type="scientific">Candidatus Ornithocaccomicrobium faecavium</name>
    <dbReference type="NCBI Taxonomy" id="2840890"/>
    <lineage>
        <taxon>Bacteria</taxon>
        <taxon>Bacillati</taxon>
        <taxon>Bacillota</taxon>
        <taxon>Clostridia</taxon>
        <taxon>Candidatus Ornithocaccomicrobium</taxon>
    </lineage>
</organism>
<proteinExistence type="inferred from homology"/>
<reference evidence="9" key="1">
    <citation type="submission" date="2020-10" db="EMBL/GenBank/DDBJ databases">
        <authorList>
            <person name="Gilroy R."/>
        </authorList>
    </citation>
    <scope>NUCLEOTIDE SEQUENCE</scope>
    <source>
        <strain evidence="9">CHK183-6373</strain>
    </source>
</reference>
<dbReference type="Proteomes" id="UP000886884">
    <property type="component" value="Unassembled WGS sequence"/>
</dbReference>
<dbReference type="Gene3D" id="3.40.50.150">
    <property type="entry name" value="Vaccinia Virus protein VP39"/>
    <property type="match status" value="1"/>
</dbReference>
<keyword evidence="2" id="KW-0963">Cytoplasm</keyword>
<dbReference type="PANTHER" id="PTHR22807">
    <property type="entry name" value="NOP2 YEAST -RELATED NOL1/NOP2/FMU SUN DOMAIN-CONTAINING"/>
    <property type="match status" value="1"/>
</dbReference>
<sequence>MRALLGAEFDAFLESMQAPFQRALRENARRPGGARSFALAQVPWCPRGYFVSTDARPGASLAHFAGAFYLQEPSAMVPAEVLCAQPGERVLDLCAAPGGKATRLAECAGALVANEIEPRRAKVLLSNLERMGAWNAAVTNESPARLAQALPEAFDAVLVDAPCSGEGMFRRDPGAIAEWTEASNLGCQKRQREILACAARLVRPGGRLVYSTCTFSPLENEDNVEWFLREFAEFSARDFSLPALGRSQNGCLRVYPHRAAGEGHFVALLARAGESQPLSKGLASPPALPEAGAAFFAALPPGEAVLRGETTCLRSALLPPLDGLRVLRDGLPLFSCKKGVFRPEHAAGMALAARQALELDAQQANAYLGGAPLALGKDTPQGWALARYQGMPLGWGKGSEDTFKNHLPKGLRQNAPLLP</sequence>
<comment type="caution">
    <text evidence="7">Lacks conserved residue(s) required for the propagation of feature annotation.</text>
</comment>
<evidence type="ECO:0000313" key="9">
    <source>
        <dbReference type="EMBL" id="HIV28857.1"/>
    </source>
</evidence>
<accession>A0A9D1TEG9</accession>
<dbReference type="Pfam" id="PF01189">
    <property type="entry name" value="Methyltr_RsmB-F"/>
    <property type="match status" value="1"/>
</dbReference>
<dbReference type="PANTHER" id="PTHR22807:SF30">
    <property type="entry name" value="28S RRNA (CYTOSINE(4447)-C(5))-METHYLTRANSFERASE-RELATED"/>
    <property type="match status" value="1"/>
</dbReference>
<comment type="caution">
    <text evidence="9">The sequence shown here is derived from an EMBL/GenBank/DDBJ whole genome shotgun (WGS) entry which is preliminary data.</text>
</comment>
<dbReference type="InterPro" id="IPR029063">
    <property type="entry name" value="SAM-dependent_MTases_sf"/>
</dbReference>
<evidence type="ECO:0000256" key="7">
    <source>
        <dbReference type="PROSITE-ProRule" id="PRU01023"/>
    </source>
</evidence>
<evidence type="ECO:0000256" key="1">
    <source>
        <dbReference type="ARBA" id="ARBA00007494"/>
    </source>
</evidence>
<feature type="binding site" evidence="7">
    <location>
        <position position="160"/>
    </location>
    <ligand>
        <name>S-adenosyl-L-methionine</name>
        <dbReference type="ChEBI" id="CHEBI:59789"/>
    </ligand>
</feature>
<dbReference type="PROSITE" id="PS51686">
    <property type="entry name" value="SAM_MT_RSMB_NOP"/>
    <property type="match status" value="1"/>
</dbReference>
<dbReference type="EMBL" id="DVOT01000234">
    <property type="protein sequence ID" value="HIV28857.1"/>
    <property type="molecule type" value="Genomic_DNA"/>
</dbReference>